<dbReference type="AlphaFoldDB" id="A0A7Y9FHG9"/>
<proteinExistence type="predicted"/>
<organism evidence="4 5">
    <name type="scientific">Cellulomonas oligotrophica</name>
    <dbReference type="NCBI Taxonomy" id="931536"/>
    <lineage>
        <taxon>Bacteria</taxon>
        <taxon>Bacillati</taxon>
        <taxon>Actinomycetota</taxon>
        <taxon>Actinomycetes</taxon>
        <taxon>Micrococcales</taxon>
        <taxon>Cellulomonadaceae</taxon>
        <taxon>Cellulomonas</taxon>
    </lineage>
</organism>
<evidence type="ECO:0000313" key="4">
    <source>
        <dbReference type="EMBL" id="NYD87428.1"/>
    </source>
</evidence>
<keyword evidence="6" id="KW-1185">Reference proteome</keyword>
<dbReference type="EMBL" id="JACCBK010000001">
    <property type="protein sequence ID" value="NYD87428.1"/>
    <property type="molecule type" value="Genomic_DNA"/>
</dbReference>
<keyword evidence="2" id="KW-0472">Membrane</keyword>
<evidence type="ECO:0000313" key="5">
    <source>
        <dbReference type="Proteomes" id="UP000577956"/>
    </source>
</evidence>
<reference evidence="3 6" key="2">
    <citation type="submission" date="2021-01" db="EMBL/GenBank/DDBJ databases">
        <title>Whole genome shotgun sequence of Cellulomonas oligotrophica NBRC 109435.</title>
        <authorList>
            <person name="Komaki H."/>
            <person name="Tamura T."/>
        </authorList>
    </citation>
    <scope>NUCLEOTIDE SEQUENCE [LARGE SCALE GENOMIC DNA]</scope>
    <source>
        <strain evidence="3 6">NBRC 109435</strain>
    </source>
</reference>
<name>A0A7Y9FHG9_9CELL</name>
<protein>
    <submittedName>
        <fullName evidence="4">Uncharacterized protein</fullName>
    </submittedName>
</protein>
<evidence type="ECO:0000313" key="3">
    <source>
        <dbReference type="EMBL" id="GIG34094.1"/>
    </source>
</evidence>
<feature type="transmembrane region" description="Helical" evidence="2">
    <location>
        <begin position="29"/>
        <end position="49"/>
    </location>
</feature>
<keyword evidence="2" id="KW-0812">Transmembrane</keyword>
<evidence type="ECO:0000256" key="1">
    <source>
        <dbReference type="SAM" id="MobiDB-lite"/>
    </source>
</evidence>
<dbReference type="Proteomes" id="UP000618382">
    <property type="component" value="Unassembled WGS sequence"/>
</dbReference>
<evidence type="ECO:0000256" key="2">
    <source>
        <dbReference type="SAM" id="Phobius"/>
    </source>
</evidence>
<accession>A0A7Y9FHG9</accession>
<dbReference type="RefSeq" id="WP_140459771.1">
    <property type="nucleotide sequence ID" value="NZ_BAABFI010000007.1"/>
</dbReference>
<comment type="caution">
    <text evidence="4">The sequence shown here is derived from an EMBL/GenBank/DDBJ whole genome shotgun (WGS) entry which is preliminary data.</text>
</comment>
<dbReference type="EMBL" id="BONN01000012">
    <property type="protein sequence ID" value="GIG34094.1"/>
    <property type="molecule type" value="Genomic_DNA"/>
</dbReference>
<evidence type="ECO:0000313" key="6">
    <source>
        <dbReference type="Proteomes" id="UP000618382"/>
    </source>
</evidence>
<keyword evidence="2" id="KW-1133">Transmembrane helix</keyword>
<sequence>MTRGSASEGWIGPEQAASDERGDGRSRSAVATLAALLVVPVGLVGVFSWRAAVPGSDGPLDAGGETGVVIDSRPAGSTVTWGLQVLVHSSPEHDLVLREVTLDVGEPPVRALGEPMIAGPDRFEALGSGMIVVEPGWPPRDFPGLRLEPVAGATLPAGSRDALEVMIPIEVPSVEAGIGFLDGFTVEYESGGRVYRERTRTVLVMCPVENRVPCDEYLAERDAG</sequence>
<feature type="region of interest" description="Disordered" evidence="1">
    <location>
        <begin position="1"/>
        <end position="24"/>
    </location>
</feature>
<dbReference type="Proteomes" id="UP000577956">
    <property type="component" value="Unassembled WGS sequence"/>
</dbReference>
<gene>
    <name evidence="4" type="ORF">BKA21_002977</name>
    <name evidence="3" type="ORF">Col01nite_32530</name>
</gene>
<reference evidence="4 5" key="1">
    <citation type="submission" date="2020-07" db="EMBL/GenBank/DDBJ databases">
        <title>Sequencing the genomes of 1000 actinobacteria strains.</title>
        <authorList>
            <person name="Klenk H.-P."/>
        </authorList>
    </citation>
    <scope>NUCLEOTIDE SEQUENCE [LARGE SCALE GENOMIC DNA]</scope>
    <source>
        <strain evidence="4 5">DSM 24482</strain>
    </source>
</reference>